<feature type="compositionally biased region" description="Low complexity" evidence="4">
    <location>
        <begin position="23"/>
        <end position="49"/>
    </location>
</feature>
<dbReference type="InterPro" id="IPR019819">
    <property type="entry name" value="Carboxylesterase_B_CS"/>
</dbReference>
<keyword evidence="2 3" id="KW-0378">Hydrolase</keyword>
<protein>
    <recommendedName>
        <fullName evidence="3">Carboxylic ester hydrolase</fullName>
        <ecNumber evidence="3">3.1.1.-</ecNumber>
    </recommendedName>
</protein>
<feature type="chain" id="PRO_5010601608" description="Carboxylic ester hydrolase" evidence="3">
    <location>
        <begin position="19"/>
        <end position="602"/>
    </location>
</feature>
<evidence type="ECO:0000313" key="6">
    <source>
        <dbReference type="EMBL" id="OQO12466.1"/>
    </source>
</evidence>
<dbReference type="EMBL" id="NAJO01000005">
    <property type="protein sequence ID" value="OQO12466.1"/>
    <property type="molecule type" value="Genomic_DNA"/>
</dbReference>
<organism evidence="6 7">
    <name type="scientific">Cryoendolithus antarcticus</name>
    <dbReference type="NCBI Taxonomy" id="1507870"/>
    <lineage>
        <taxon>Eukaryota</taxon>
        <taxon>Fungi</taxon>
        <taxon>Dikarya</taxon>
        <taxon>Ascomycota</taxon>
        <taxon>Pezizomycotina</taxon>
        <taxon>Dothideomycetes</taxon>
        <taxon>Dothideomycetidae</taxon>
        <taxon>Cladosporiales</taxon>
        <taxon>Cladosporiaceae</taxon>
        <taxon>Cryoendolithus</taxon>
    </lineage>
</organism>
<feature type="region of interest" description="Disordered" evidence="4">
    <location>
        <begin position="21"/>
        <end position="49"/>
    </location>
</feature>
<dbReference type="InterPro" id="IPR050309">
    <property type="entry name" value="Type-B_Carboxylest/Lipase"/>
</dbReference>
<evidence type="ECO:0000256" key="3">
    <source>
        <dbReference type="RuleBase" id="RU361235"/>
    </source>
</evidence>
<name>A0A1V8TM74_9PEZI</name>
<dbReference type="Gene3D" id="3.40.50.1820">
    <property type="entry name" value="alpha/beta hydrolase"/>
    <property type="match status" value="1"/>
</dbReference>
<evidence type="ECO:0000259" key="5">
    <source>
        <dbReference type="Pfam" id="PF00135"/>
    </source>
</evidence>
<dbReference type="OrthoDB" id="408631at2759"/>
<dbReference type="Proteomes" id="UP000192596">
    <property type="component" value="Unassembled WGS sequence"/>
</dbReference>
<keyword evidence="3" id="KW-0732">Signal</keyword>
<dbReference type="InterPro" id="IPR019826">
    <property type="entry name" value="Carboxylesterase_B_AS"/>
</dbReference>
<dbReference type="InParanoid" id="A0A1V8TM74"/>
<dbReference type="PROSITE" id="PS00941">
    <property type="entry name" value="CARBOXYLESTERASE_B_2"/>
    <property type="match status" value="1"/>
</dbReference>
<evidence type="ECO:0000256" key="1">
    <source>
        <dbReference type="ARBA" id="ARBA00005964"/>
    </source>
</evidence>
<sequence length="602" mass="64984">MKYSTAAAALSLIGAVKAQTGYSSNSTNSTTPTNSTSSGNSTNPTNNTGPALPIVDLGYELHQATSFNSTGRYYNFLNIRYAAPPTGNLRFKAPQTPAFNRSVVQDGSVERICPQAAPAWYSLATPFITNYLTTGNTVFNASFFGNTTIPGVTPGTTRPTAQEARVLGGLAKRATIDTTEDCLFLDVVVPEDIYNSRNRGYGAPVLVWIYGGGYTAGSKSGSGNPAGLLARSEADGNKGVIYVSLNYRLGAFGWLSGPTFQKTGTANAGLHDQRFALEWVKENIALFGGDPNRVTVFGESAGGGSIMHQITAYGGERGPVPFAQAVLQSPGWQPLVSNQQQEQTLDYFLGVLNVSTIEEARQLSTEALQAANRVQIKYANYGSFIYGPSVDGDFVPQLPGELLLHGQFDKSVRVMVGHNAQEGLLFTPPFIQNNTDFITAINTVLPTTRAWPDVTNYISSTLYPAVYDGSQAQGYKDIIARAAAFVSELIFTCNTFYLDKAYNNNTYAYFFTVPPALHGFDIPYTYYNGPTSSVYSTAVALALQEYITIFAETGNPNDVGVPYFNMYGSNATVQTLAIGDIREAIDPTANARCDWWQKALYV</sequence>
<dbReference type="FunFam" id="3.40.50.1820:FF:000499">
    <property type="entry name" value="Carboxylic ester hydrolase"/>
    <property type="match status" value="1"/>
</dbReference>
<evidence type="ECO:0000256" key="2">
    <source>
        <dbReference type="ARBA" id="ARBA00022801"/>
    </source>
</evidence>
<dbReference type="EC" id="3.1.1.-" evidence="3"/>
<comment type="similarity">
    <text evidence="1 3">Belongs to the type-B carboxylesterase/lipase family.</text>
</comment>
<dbReference type="GO" id="GO:0016787">
    <property type="term" value="F:hydrolase activity"/>
    <property type="evidence" value="ECO:0007669"/>
    <property type="project" value="UniProtKB-KW"/>
</dbReference>
<dbReference type="Pfam" id="PF00135">
    <property type="entry name" value="COesterase"/>
    <property type="match status" value="1"/>
</dbReference>
<proteinExistence type="inferred from homology"/>
<dbReference type="InterPro" id="IPR002018">
    <property type="entry name" value="CarbesteraseB"/>
</dbReference>
<dbReference type="SUPFAM" id="SSF53474">
    <property type="entry name" value="alpha/beta-Hydrolases"/>
    <property type="match status" value="1"/>
</dbReference>
<feature type="signal peptide" evidence="3">
    <location>
        <begin position="1"/>
        <end position="18"/>
    </location>
</feature>
<evidence type="ECO:0000256" key="4">
    <source>
        <dbReference type="SAM" id="MobiDB-lite"/>
    </source>
</evidence>
<dbReference type="AlphaFoldDB" id="A0A1V8TM74"/>
<dbReference type="PANTHER" id="PTHR11559">
    <property type="entry name" value="CARBOXYLESTERASE"/>
    <property type="match status" value="1"/>
</dbReference>
<reference evidence="7" key="1">
    <citation type="submission" date="2017-03" db="EMBL/GenBank/DDBJ databases">
        <title>Genomes of endolithic fungi from Antarctica.</title>
        <authorList>
            <person name="Coleine C."/>
            <person name="Masonjones S."/>
            <person name="Stajich J.E."/>
        </authorList>
    </citation>
    <scope>NUCLEOTIDE SEQUENCE [LARGE SCALE GENOMIC DNA]</scope>
    <source>
        <strain evidence="7">CCFEE 5527</strain>
    </source>
</reference>
<evidence type="ECO:0000313" key="7">
    <source>
        <dbReference type="Proteomes" id="UP000192596"/>
    </source>
</evidence>
<dbReference type="InterPro" id="IPR029058">
    <property type="entry name" value="AB_hydrolase_fold"/>
</dbReference>
<feature type="domain" description="Carboxylesterase type B" evidence="5">
    <location>
        <begin position="68"/>
        <end position="596"/>
    </location>
</feature>
<keyword evidence="7" id="KW-1185">Reference proteome</keyword>
<accession>A0A1V8TM74</accession>
<dbReference type="PROSITE" id="PS00122">
    <property type="entry name" value="CARBOXYLESTERASE_B_1"/>
    <property type="match status" value="1"/>
</dbReference>
<comment type="caution">
    <text evidence="6">The sequence shown here is derived from an EMBL/GenBank/DDBJ whole genome shotgun (WGS) entry which is preliminary data.</text>
</comment>
<gene>
    <name evidence="6" type="ORF">B0A48_03108</name>
</gene>
<dbReference type="STRING" id="1507870.A0A1V8TM74"/>